<dbReference type="Proteomes" id="UP000269721">
    <property type="component" value="Unassembled WGS sequence"/>
</dbReference>
<feature type="domain" description="NodB homology" evidence="1">
    <location>
        <begin position="27"/>
        <end position="252"/>
    </location>
</feature>
<dbReference type="EMBL" id="KZ994590">
    <property type="protein sequence ID" value="RKO92551.1"/>
    <property type="molecule type" value="Genomic_DNA"/>
</dbReference>
<dbReference type="PANTHER" id="PTHR43123">
    <property type="entry name" value="POLYSACCHARIDE DEACETYLASE-RELATED"/>
    <property type="match status" value="1"/>
</dbReference>
<dbReference type="GO" id="GO:0016810">
    <property type="term" value="F:hydrolase activity, acting on carbon-nitrogen (but not peptide) bonds"/>
    <property type="evidence" value="ECO:0007669"/>
    <property type="project" value="InterPro"/>
</dbReference>
<dbReference type="InterPro" id="IPR002509">
    <property type="entry name" value="NODB_dom"/>
</dbReference>
<dbReference type="InterPro" id="IPR011330">
    <property type="entry name" value="Glyco_hydro/deAcase_b/a-brl"/>
</dbReference>
<sequence length="269" mass="30731">SVLYGDKFSEVFLNETPNGTPRPERDINMETQFEYGSRCGVWRLLRLFKEREFRFTCYAVGKAVEGNSEAIRAMHKDGHEVASHSTWIDYSKLTEEEEREHIRATIKAISDATGKPPRGWYTGRISQRSRRLVWEEYKKAGIPLLYDCDAYNDDLPYWVNVDGEGHLIIPYTLDQNDMKFAVAPGFTSPSGFTEYLTDAFDTLLAEGRSSTSPAPKLMSVGLHCRLAGKPGRAAALARFLDHVKSHPDVWVCTREEVANHWRSKFPYQK</sequence>
<gene>
    <name evidence="2" type="ORF">BDK51DRAFT_16734</name>
</gene>
<dbReference type="PROSITE" id="PS51677">
    <property type="entry name" value="NODB"/>
    <property type="match status" value="1"/>
</dbReference>
<accession>A0A4P9WI71</accession>
<feature type="non-terminal residue" evidence="2">
    <location>
        <position position="1"/>
    </location>
</feature>
<keyword evidence="3" id="KW-1185">Reference proteome</keyword>
<proteinExistence type="predicted"/>
<dbReference type="GO" id="GO:0005975">
    <property type="term" value="P:carbohydrate metabolic process"/>
    <property type="evidence" value="ECO:0007669"/>
    <property type="project" value="InterPro"/>
</dbReference>
<dbReference type="Pfam" id="PF01522">
    <property type="entry name" value="Polysacc_deac_1"/>
    <property type="match status" value="1"/>
</dbReference>
<organism evidence="2 3">
    <name type="scientific">Blyttiomyces helicus</name>
    <dbReference type="NCBI Taxonomy" id="388810"/>
    <lineage>
        <taxon>Eukaryota</taxon>
        <taxon>Fungi</taxon>
        <taxon>Fungi incertae sedis</taxon>
        <taxon>Chytridiomycota</taxon>
        <taxon>Chytridiomycota incertae sedis</taxon>
        <taxon>Chytridiomycetes</taxon>
        <taxon>Chytridiomycetes incertae sedis</taxon>
        <taxon>Blyttiomyces</taxon>
    </lineage>
</organism>
<dbReference type="AlphaFoldDB" id="A0A4P9WI71"/>
<dbReference type="SUPFAM" id="SSF88713">
    <property type="entry name" value="Glycoside hydrolase/deacetylase"/>
    <property type="match status" value="1"/>
</dbReference>
<dbReference type="PANTHER" id="PTHR43123:SF1">
    <property type="entry name" value="POLYSACCHARIDE DEACETYLASE-RELATED"/>
    <property type="match status" value="1"/>
</dbReference>
<protein>
    <recommendedName>
        <fullName evidence="1">NodB homology domain-containing protein</fullName>
    </recommendedName>
</protein>
<dbReference type="OrthoDB" id="9970124at2759"/>
<evidence type="ECO:0000259" key="1">
    <source>
        <dbReference type="PROSITE" id="PS51677"/>
    </source>
</evidence>
<reference evidence="3" key="1">
    <citation type="journal article" date="2018" name="Nat. Microbiol.">
        <title>Leveraging single-cell genomics to expand the fungal tree of life.</title>
        <authorList>
            <person name="Ahrendt S.R."/>
            <person name="Quandt C.A."/>
            <person name="Ciobanu D."/>
            <person name="Clum A."/>
            <person name="Salamov A."/>
            <person name="Andreopoulos B."/>
            <person name="Cheng J.F."/>
            <person name="Woyke T."/>
            <person name="Pelin A."/>
            <person name="Henrissat B."/>
            <person name="Reynolds N.K."/>
            <person name="Benny G.L."/>
            <person name="Smith M.E."/>
            <person name="James T.Y."/>
            <person name="Grigoriev I.V."/>
        </authorList>
    </citation>
    <scope>NUCLEOTIDE SEQUENCE [LARGE SCALE GENOMIC DNA]</scope>
</reference>
<evidence type="ECO:0000313" key="3">
    <source>
        <dbReference type="Proteomes" id="UP000269721"/>
    </source>
</evidence>
<name>A0A4P9WI71_9FUNG</name>
<dbReference type="Gene3D" id="3.20.20.370">
    <property type="entry name" value="Glycoside hydrolase/deacetylase"/>
    <property type="match status" value="1"/>
</dbReference>
<evidence type="ECO:0000313" key="2">
    <source>
        <dbReference type="EMBL" id="RKO92551.1"/>
    </source>
</evidence>